<sequence length="249" mass="26228">MWISGAVALVTGANRGLGASFTQALLARGAATVYAAARDASMVSVTDPRVKPIDLDITDRAAVAAVAQRCGDVDLLVNNAGAMLLGPLITAPDTGAARTEMEVNYFGTLEMCRAFAPVLARNGGGALVNMLSVVSWYTVPFNASYCASKSAEWALTNAARVELHGQGTHVVGVHAGFIDTDMAADVSEAKIAPEDVVAQALDAVENNVTEVITDEWTRHVKSTLPVDQEELYPDLRRAWAAGASPWGRD</sequence>
<name>A0A345SU96_9ACTN</name>
<gene>
    <name evidence="4" type="ORF">C7M71_007440</name>
</gene>
<protein>
    <submittedName>
        <fullName evidence="4">SDR family NAD(P)-dependent oxidoreductase</fullName>
    </submittedName>
</protein>
<evidence type="ECO:0000313" key="4">
    <source>
        <dbReference type="EMBL" id="AXI77301.1"/>
    </source>
</evidence>
<organism evidence="4 5">
    <name type="scientific">Peterkaempfera bronchialis</name>
    <dbReference type="NCBI Taxonomy" id="2126346"/>
    <lineage>
        <taxon>Bacteria</taxon>
        <taxon>Bacillati</taxon>
        <taxon>Actinomycetota</taxon>
        <taxon>Actinomycetes</taxon>
        <taxon>Kitasatosporales</taxon>
        <taxon>Streptomycetaceae</taxon>
        <taxon>Peterkaempfera</taxon>
    </lineage>
</organism>
<dbReference type="RefSeq" id="WP_111490579.1">
    <property type="nucleotide sequence ID" value="NZ_CP031264.1"/>
</dbReference>
<dbReference type="PANTHER" id="PTHR44169:SF6">
    <property type="entry name" value="NADPH-DEPENDENT 1-ACYLDIHYDROXYACETONE PHOSPHATE REDUCTASE"/>
    <property type="match status" value="1"/>
</dbReference>
<evidence type="ECO:0000256" key="3">
    <source>
        <dbReference type="RuleBase" id="RU000363"/>
    </source>
</evidence>
<evidence type="ECO:0000256" key="2">
    <source>
        <dbReference type="ARBA" id="ARBA00023002"/>
    </source>
</evidence>
<dbReference type="Gene3D" id="3.40.50.720">
    <property type="entry name" value="NAD(P)-binding Rossmann-like Domain"/>
    <property type="match status" value="1"/>
</dbReference>
<dbReference type="Pfam" id="PF00106">
    <property type="entry name" value="adh_short"/>
    <property type="match status" value="1"/>
</dbReference>
<dbReference type="NCBIfam" id="NF006119">
    <property type="entry name" value="PRK08264.1-5"/>
    <property type="match status" value="1"/>
</dbReference>
<keyword evidence="5" id="KW-1185">Reference proteome</keyword>
<comment type="similarity">
    <text evidence="1 3">Belongs to the short-chain dehydrogenases/reductases (SDR) family.</text>
</comment>
<accession>A0A345SU96</accession>
<dbReference type="SUPFAM" id="SSF51735">
    <property type="entry name" value="NAD(P)-binding Rossmann-fold domains"/>
    <property type="match status" value="1"/>
</dbReference>
<dbReference type="InterPro" id="IPR002347">
    <property type="entry name" value="SDR_fam"/>
</dbReference>
<dbReference type="InterPro" id="IPR036291">
    <property type="entry name" value="NAD(P)-bd_dom_sf"/>
</dbReference>
<evidence type="ECO:0000313" key="5">
    <source>
        <dbReference type="Proteomes" id="UP000249340"/>
    </source>
</evidence>
<dbReference type="PRINTS" id="PR00080">
    <property type="entry name" value="SDRFAMILY"/>
</dbReference>
<proteinExistence type="inferred from homology"/>
<dbReference type="OrthoDB" id="3212478at2"/>
<keyword evidence="2" id="KW-0560">Oxidoreductase</keyword>
<dbReference type="PRINTS" id="PR00081">
    <property type="entry name" value="GDHRDH"/>
</dbReference>
<dbReference type="Proteomes" id="UP000249340">
    <property type="component" value="Chromosome"/>
</dbReference>
<dbReference type="KEGG" id="stri:C7M71_007440"/>
<reference evidence="5" key="1">
    <citation type="submission" date="2018-07" db="EMBL/GenBank/DDBJ databases">
        <title>Streptacidiphilus bronchialis DSM 106435 chromosome.</title>
        <authorList>
            <person name="Batra D."/>
            <person name="Gulvik C.A."/>
        </authorList>
    </citation>
    <scope>NUCLEOTIDE SEQUENCE [LARGE SCALE GENOMIC DNA]</scope>
    <source>
        <strain evidence="5">DSM 106435</strain>
    </source>
</reference>
<dbReference type="GO" id="GO:0016491">
    <property type="term" value="F:oxidoreductase activity"/>
    <property type="evidence" value="ECO:0007669"/>
    <property type="project" value="UniProtKB-KW"/>
</dbReference>
<dbReference type="AlphaFoldDB" id="A0A345SU96"/>
<dbReference type="PANTHER" id="PTHR44169">
    <property type="entry name" value="NADPH-DEPENDENT 1-ACYLDIHYDROXYACETONE PHOSPHATE REDUCTASE"/>
    <property type="match status" value="1"/>
</dbReference>
<dbReference type="EMBL" id="CP031264">
    <property type="protein sequence ID" value="AXI77301.1"/>
    <property type="molecule type" value="Genomic_DNA"/>
</dbReference>
<evidence type="ECO:0000256" key="1">
    <source>
        <dbReference type="ARBA" id="ARBA00006484"/>
    </source>
</evidence>